<dbReference type="Pfam" id="PF01135">
    <property type="entry name" value="PCMT"/>
    <property type="match status" value="1"/>
</dbReference>
<dbReference type="RefSeq" id="WP_122201421.1">
    <property type="nucleotide sequence ID" value="NZ_CABJFV010000006.1"/>
</dbReference>
<name>A0A413VPE6_9BACE</name>
<dbReference type="GO" id="GO:0032259">
    <property type="term" value="P:methylation"/>
    <property type="evidence" value="ECO:0007669"/>
    <property type="project" value="UniProtKB-KW"/>
</dbReference>
<evidence type="ECO:0000259" key="2">
    <source>
        <dbReference type="Pfam" id="PF22013"/>
    </source>
</evidence>
<dbReference type="InterPro" id="IPR054168">
    <property type="entry name" value="PG_1098_Fer"/>
</dbReference>
<keyword evidence="3" id="KW-0489">Methyltransferase</keyword>
<dbReference type="InterPro" id="IPR041497">
    <property type="entry name" value="Thump-like"/>
</dbReference>
<protein>
    <submittedName>
        <fullName evidence="3">SAM-dependent methyltransferase</fullName>
    </submittedName>
</protein>
<dbReference type="Pfam" id="PF18096">
    <property type="entry name" value="Thump_like"/>
    <property type="match status" value="1"/>
</dbReference>
<dbReference type="AlphaFoldDB" id="A0A413VPE6"/>
<reference evidence="3 4" key="1">
    <citation type="submission" date="2018-08" db="EMBL/GenBank/DDBJ databases">
        <title>A genome reference for cultivated species of the human gut microbiota.</title>
        <authorList>
            <person name="Zou Y."/>
            <person name="Xue W."/>
            <person name="Luo G."/>
        </authorList>
    </citation>
    <scope>NUCLEOTIDE SEQUENCE [LARGE SCALE GENOMIC DNA]</scope>
    <source>
        <strain evidence="3 4">AM40-30BH</strain>
    </source>
</reference>
<dbReference type="EMBL" id="QSGO01000006">
    <property type="protein sequence ID" value="RHB35412.1"/>
    <property type="molecule type" value="Genomic_DNA"/>
</dbReference>
<feature type="domain" description="PG-1098 ferredoxin-like" evidence="2">
    <location>
        <begin position="277"/>
        <end position="320"/>
    </location>
</feature>
<sequence length="393" mass="44492">MEQLSQPTIEFIRAHSRDDVRLLALQAPRYPDVDMPAAIVQIAGRQAAANKIPSWQSIEELWYPRHLSMEQCSSEITAQYKSTLADGETLTDLTGGFGIDCAFMASRFRKVSYVERQEELCEIAKHNFPLLGLKHITVYNEDGVAHLQKMEPVDCIFIDPARRNEHGGKTIAISDCEPDVAELEELLLSKGKQIMIKLSPMLDLTLALKSMKHVREVHVISVNNECKELLLIIGNEPSRLIPIHCINLTSKEKQTFTFTREGELTSECLYTKELGKYLYEPNASILKAGAFRNIASRYKVKKLHPNSHLYTSDLWIENFPGRSFLITGQCSFNKKEIKETIGELKKANITVRNFPATVAEIRKRTKLSDGGEVYLFATTLSNEQKVFIKCSKV</sequence>
<accession>A0A413VPE6</accession>
<organism evidence="3 4">
    <name type="scientific">Bacteroides nordii</name>
    <dbReference type="NCBI Taxonomy" id="291645"/>
    <lineage>
        <taxon>Bacteria</taxon>
        <taxon>Pseudomonadati</taxon>
        <taxon>Bacteroidota</taxon>
        <taxon>Bacteroidia</taxon>
        <taxon>Bacteroidales</taxon>
        <taxon>Bacteroidaceae</taxon>
        <taxon>Bacteroides</taxon>
    </lineage>
</organism>
<dbReference type="Gene3D" id="3.40.50.150">
    <property type="entry name" value="Vaccinia Virus protein VP39"/>
    <property type="match status" value="1"/>
</dbReference>
<gene>
    <name evidence="3" type="ORF">DW888_09835</name>
</gene>
<dbReference type="SUPFAM" id="SSF53335">
    <property type="entry name" value="S-adenosyl-L-methionine-dependent methyltransferases"/>
    <property type="match status" value="1"/>
</dbReference>
<dbReference type="GO" id="GO:0008168">
    <property type="term" value="F:methyltransferase activity"/>
    <property type="evidence" value="ECO:0007669"/>
    <property type="project" value="UniProtKB-KW"/>
</dbReference>
<evidence type="ECO:0000259" key="1">
    <source>
        <dbReference type="Pfam" id="PF18096"/>
    </source>
</evidence>
<comment type="caution">
    <text evidence="3">The sequence shown here is derived from an EMBL/GenBank/DDBJ whole genome shotgun (WGS) entry which is preliminary data.</text>
</comment>
<dbReference type="Proteomes" id="UP000284379">
    <property type="component" value="Unassembled WGS sequence"/>
</dbReference>
<feature type="domain" description="THUMP-like" evidence="1">
    <location>
        <begin position="321"/>
        <end position="392"/>
    </location>
</feature>
<proteinExistence type="predicted"/>
<evidence type="ECO:0000313" key="3">
    <source>
        <dbReference type="EMBL" id="RHB35412.1"/>
    </source>
</evidence>
<dbReference type="Pfam" id="PF22013">
    <property type="entry name" value="PG_1098_Fer"/>
    <property type="match status" value="1"/>
</dbReference>
<dbReference type="InterPro" id="IPR029063">
    <property type="entry name" value="SAM-dependent_MTases_sf"/>
</dbReference>
<evidence type="ECO:0000313" key="4">
    <source>
        <dbReference type="Proteomes" id="UP000284379"/>
    </source>
</evidence>
<keyword evidence="3" id="KW-0808">Transferase</keyword>
<dbReference type="Gene3D" id="1.10.10.1110">
    <property type="entry name" value="Methyltransferase PG1098, N-terminal domain"/>
    <property type="match status" value="1"/>
</dbReference>